<dbReference type="Pfam" id="PF00031">
    <property type="entry name" value="Cystatin"/>
    <property type="match status" value="1"/>
</dbReference>
<keyword evidence="1" id="KW-0732">Signal</keyword>
<dbReference type="InterPro" id="IPR053128">
    <property type="entry name" value="Cystatin-like"/>
</dbReference>
<dbReference type="GO" id="GO:0004869">
    <property type="term" value="F:cysteine-type endopeptidase inhibitor activity"/>
    <property type="evidence" value="ECO:0007669"/>
    <property type="project" value="InterPro"/>
</dbReference>
<dbReference type="EMBL" id="GAKP01004632">
    <property type="protein sequence ID" value="JAC54320.1"/>
    <property type="molecule type" value="Transcribed_RNA"/>
</dbReference>
<accession>A0A034WJM1</accession>
<dbReference type="InterPro" id="IPR046350">
    <property type="entry name" value="Cystatin_sf"/>
</dbReference>
<dbReference type="CDD" id="cd00042">
    <property type="entry name" value="CY"/>
    <property type="match status" value="1"/>
</dbReference>
<dbReference type="SMART" id="SM00043">
    <property type="entry name" value="CY"/>
    <property type="match status" value="1"/>
</dbReference>
<dbReference type="MEROPS" id="I25.013"/>
<evidence type="ECO:0000256" key="1">
    <source>
        <dbReference type="SAM" id="SignalP"/>
    </source>
</evidence>
<dbReference type="AlphaFoldDB" id="A0A034WJM1"/>
<sequence>MVTPKFALLTICAVCAFFSLPNESLAFGEATTLSGDELTAAVGTLETALSKLSTGSGPSYTISKVNSATKQVVSGITYRYNVDLTDENKNVKNCNVQIWSQEWLENGNQVTIECSGANAIKFNY</sequence>
<feature type="signal peptide" evidence="1">
    <location>
        <begin position="1"/>
        <end position="26"/>
    </location>
</feature>
<organism evidence="3">
    <name type="scientific">Bactrocera dorsalis</name>
    <name type="common">Oriental fruit fly</name>
    <name type="synonym">Dacus dorsalis</name>
    <dbReference type="NCBI Taxonomy" id="27457"/>
    <lineage>
        <taxon>Eukaryota</taxon>
        <taxon>Metazoa</taxon>
        <taxon>Ecdysozoa</taxon>
        <taxon>Arthropoda</taxon>
        <taxon>Hexapoda</taxon>
        <taxon>Insecta</taxon>
        <taxon>Pterygota</taxon>
        <taxon>Neoptera</taxon>
        <taxon>Endopterygota</taxon>
        <taxon>Diptera</taxon>
        <taxon>Brachycera</taxon>
        <taxon>Muscomorpha</taxon>
        <taxon>Tephritoidea</taxon>
        <taxon>Tephritidae</taxon>
        <taxon>Bactrocera</taxon>
        <taxon>Bactrocera</taxon>
    </lineage>
</organism>
<dbReference type="PANTHER" id="PTHR12319">
    <property type="entry name" value="CYSTATIN-RELATED"/>
    <property type="match status" value="1"/>
</dbReference>
<dbReference type="SUPFAM" id="SSF54403">
    <property type="entry name" value="Cystatin/monellin"/>
    <property type="match status" value="1"/>
</dbReference>
<dbReference type="PANTHER" id="PTHR12319:SF2">
    <property type="entry name" value="CYSTATIN-LIKE PROTEIN-RELATED"/>
    <property type="match status" value="1"/>
</dbReference>
<evidence type="ECO:0000259" key="2">
    <source>
        <dbReference type="SMART" id="SM00043"/>
    </source>
</evidence>
<proteinExistence type="predicted"/>
<reference evidence="3" key="1">
    <citation type="journal article" date="2014" name="BMC Genomics">
        <title>Characterizing the developmental transcriptome of the oriental fruit fly, Bactrocera dorsalis (Diptera: Tephritidae) through comparative genomic analysis with Drosophila melanogaster utilizing modENCODE datasets.</title>
        <authorList>
            <person name="Geib S.M."/>
            <person name="Calla B."/>
            <person name="Hall B."/>
            <person name="Hou S."/>
            <person name="Manoukis N.C."/>
        </authorList>
    </citation>
    <scope>NUCLEOTIDE SEQUENCE</scope>
    <source>
        <strain evidence="3">Punador</strain>
    </source>
</reference>
<protein>
    <submittedName>
        <fullName evidence="3">Sarcocystatin-A</fullName>
    </submittedName>
</protein>
<feature type="domain" description="Cystatin" evidence="2">
    <location>
        <begin position="25"/>
        <end position="115"/>
    </location>
</feature>
<gene>
    <name evidence="3" type="primary">CYTA</name>
</gene>
<feature type="chain" id="PRO_5001557764" evidence="1">
    <location>
        <begin position="27"/>
        <end position="124"/>
    </location>
</feature>
<evidence type="ECO:0000313" key="3">
    <source>
        <dbReference type="EMBL" id="JAC54320.1"/>
    </source>
</evidence>
<name>A0A034WJM1_BACDO</name>
<dbReference type="Gene3D" id="3.10.450.10">
    <property type="match status" value="1"/>
</dbReference>
<dbReference type="InterPro" id="IPR000010">
    <property type="entry name" value="Cystatin_dom"/>
</dbReference>
<dbReference type="OrthoDB" id="6357437at2759"/>